<protein>
    <submittedName>
        <fullName evidence="6">Sulfatase-like hydrolase/transferase</fullName>
    </submittedName>
</protein>
<dbReference type="Gene3D" id="3.30.1120.10">
    <property type="match status" value="1"/>
</dbReference>
<name>A0ABQ6Q4P2_9BACT</name>
<evidence type="ECO:0000313" key="7">
    <source>
        <dbReference type="Proteomes" id="UP001307705"/>
    </source>
</evidence>
<evidence type="ECO:0000259" key="5">
    <source>
        <dbReference type="Pfam" id="PF00884"/>
    </source>
</evidence>
<organism evidence="6 7">
    <name type="scientific">Algoriphagus taiwanensis</name>
    <dbReference type="NCBI Taxonomy" id="1445656"/>
    <lineage>
        <taxon>Bacteria</taxon>
        <taxon>Pseudomonadati</taxon>
        <taxon>Bacteroidota</taxon>
        <taxon>Cytophagia</taxon>
        <taxon>Cytophagales</taxon>
        <taxon>Cyclobacteriaceae</taxon>
        <taxon>Algoriphagus</taxon>
    </lineage>
</organism>
<dbReference type="PROSITE" id="PS51257">
    <property type="entry name" value="PROKAR_LIPOPROTEIN"/>
    <property type="match status" value="1"/>
</dbReference>
<dbReference type="PROSITE" id="PS00523">
    <property type="entry name" value="SULFATASE_1"/>
    <property type="match status" value="1"/>
</dbReference>
<dbReference type="Gene3D" id="3.40.720.10">
    <property type="entry name" value="Alkaline Phosphatase, subunit A"/>
    <property type="match status" value="1"/>
</dbReference>
<evidence type="ECO:0000256" key="1">
    <source>
        <dbReference type="ARBA" id="ARBA00008779"/>
    </source>
</evidence>
<dbReference type="EMBL" id="BTPE01000014">
    <property type="protein sequence ID" value="GMQ35149.1"/>
    <property type="molecule type" value="Genomic_DNA"/>
</dbReference>
<evidence type="ECO:0000256" key="2">
    <source>
        <dbReference type="ARBA" id="ARBA00022723"/>
    </source>
</evidence>
<accession>A0ABQ6Q4P2</accession>
<proteinExistence type="inferred from homology"/>
<dbReference type="Proteomes" id="UP001307705">
    <property type="component" value="Unassembled WGS sequence"/>
</dbReference>
<keyword evidence="3" id="KW-0378">Hydrolase</keyword>
<dbReference type="Gene3D" id="2.60.120.260">
    <property type="entry name" value="Galactose-binding domain-like"/>
    <property type="match status" value="1"/>
</dbReference>
<comment type="similarity">
    <text evidence="1">Belongs to the sulfatase family.</text>
</comment>
<dbReference type="InterPro" id="IPR000917">
    <property type="entry name" value="Sulfatase_N"/>
</dbReference>
<keyword evidence="7" id="KW-1185">Reference proteome</keyword>
<dbReference type="PANTHER" id="PTHR42693:SF53">
    <property type="entry name" value="ENDO-4-O-SULFATASE"/>
    <property type="match status" value="1"/>
</dbReference>
<dbReference type="CDD" id="cd16146">
    <property type="entry name" value="ARS_like"/>
    <property type="match status" value="1"/>
</dbReference>
<dbReference type="PANTHER" id="PTHR42693">
    <property type="entry name" value="ARYLSULFATASE FAMILY MEMBER"/>
    <property type="match status" value="1"/>
</dbReference>
<comment type="caution">
    <text evidence="6">The sequence shown here is derived from an EMBL/GenBank/DDBJ whole genome shotgun (WGS) entry which is preliminary data.</text>
</comment>
<evidence type="ECO:0000256" key="4">
    <source>
        <dbReference type="ARBA" id="ARBA00022837"/>
    </source>
</evidence>
<gene>
    <name evidence="6" type="ORF">Ataiwa_34220</name>
</gene>
<dbReference type="SUPFAM" id="SSF53649">
    <property type="entry name" value="Alkaline phosphatase-like"/>
    <property type="match status" value="1"/>
</dbReference>
<dbReference type="InterPro" id="IPR024607">
    <property type="entry name" value="Sulfatase_CS"/>
</dbReference>
<dbReference type="RefSeq" id="WP_338229975.1">
    <property type="nucleotide sequence ID" value="NZ_BTPE01000014.1"/>
</dbReference>
<feature type="domain" description="Sulfatase N-terminal" evidence="5">
    <location>
        <begin position="29"/>
        <end position="323"/>
    </location>
</feature>
<reference evidence="6 7" key="1">
    <citation type="submission" date="2023-08" db="EMBL/GenBank/DDBJ databases">
        <title>Draft genome sequence of Algoriphagus taiwanensis.</title>
        <authorList>
            <person name="Takatani N."/>
            <person name="Hosokawa M."/>
            <person name="Sawabe T."/>
        </authorList>
    </citation>
    <scope>NUCLEOTIDE SEQUENCE [LARGE SCALE GENOMIC DNA]</scope>
    <source>
        <strain evidence="6 7">JCM 19755</strain>
    </source>
</reference>
<evidence type="ECO:0000313" key="6">
    <source>
        <dbReference type="EMBL" id="GMQ35149.1"/>
    </source>
</evidence>
<dbReference type="Pfam" id="PF00884">
    <property type="entry name" value="Sulfatase"/>
    <property type="match status" value="1"/>
</dbReference>
<dbReference type="InterPro" id="IPR017850">
    <property type="entry name" value="Alkaline_phosphatase_core_sf"/>
</dbReference>
<sequence>MNRLFLSGLFLTVFFGLVSCEAKKPDSPPNLILIMTDDQGFGDLAFHGNAWVKTPNLDQLAGESARFDRFYVSPLCAPTRASLLTGRYHLRTGVVSVSNGLESMNAEEYTLAELFRDNGYRTGIFGKWHNGQHYPNHPLAQGFEEFTGFSAGHWSNYFNTHLEKNGEKKVFEGYLPDVLTDEALDFIRKNKDQPFFTYLPLNTPHSPHQVPDRFFDPYKAAGLSEELAAIYGMVGNIDWNVGRVMNLLKELDLDENTLVIFLTDNGPNGRRFNAEMKGVKGSVHEGGVRVPSFWRWKGKIQPQVISTAAAHIDVMPTLTDLFGLEKNEGKPWDGVSLVPLLEGKSLESRPIFSHVAQLDKELKSRPGAIRQDSLLLTLLADGVSLYDLKNDPSQTRDLAETYPELKLALEEKYQNWWNEVSVGIQMIRRIPLSPQGRQAVLPAYEATLGGELRFFEGHGWAQDWVTHWKKDADQLRWDLDVLEAGSFEVWLEQANSENQVGHNWLLADGSNQLSQIAQEPFIPEVIPSPDRVPRKEAPEQTWNKLKLGEISLPAGQVSLTLQAKNISKDGAGDVMSLRLIPIK</sequence>
<keyword evidence="4" id="KW-0106">Calcium</keyword>
<keyword evidence="2" id="KW-0479">Metal-binding</keyword>
<evidence type="ECO:0000256" key="3">
    <source>
        <dbReference type="ARBA" id="ARBA00022801"/>
    </source>
</evidence>
<dbReference type="InterPro" id="IPR050738">
    <property type="entry name" value="Sulfatase"/>
</dbReference>